<dbReference type="OrthoDB" id="9784at2157"/>
<dbReference type="EMBL" id="AOJD01000049">
    <property type="protein sequence ID" value="ELZ37258.1"/>
    <property type="molecule type" value="Genomic_DNA"/>
</dbReference>
<evidence type="ECO:0000313" key="4">
    <source>
        <dbReference type="Proteomes" id="UP000011523"/>
    </source>
</evidence>
<protein>
    <submittedName>
        <fullName evidence="3">Fe3+-hydroxamate ABC transporter substrate-binding protein</fullName>
    </submittedName>
</protein>
<dbReference type="RefSeq" id="WP_006629483.1">
    <property type="nucleotide sequence ID" value="NZ_AOJD01000049.1"/>
</dbReference>
<dbReference type="Proteomes" id="UP000011523">
    <property type="component" value="Unassembled WGS sequence"/>
</dbReference>
<proteinExistence type="predicted"/>
<evidence type="ECO:0000313" key="3">
    <source>
        <dbReference type="EMBL" id="ELZ37258.1"/>
    </source>
</evidence>
<dbReference type="PANTHER" id="PTHR42860:SF1">
    <property type="entry name" value="VITAMIN B12-BINDING PROTEIN"/>
    <property type="match status" value="1"/>
</dbReference>
<accession>M0DQY7</accession>
<sequence>MRVASLLPSATETLFALGVEPVGTSHSCDHPPAARELPTLTSTVVDHEDRSASDIDAQMRAVDGAVYDLDEGRLADLEPDLLVTQATCDVCAVDAGEVRAAAERLDPAPDVLALDPHSFSDALDDVVRIGEAVGEAAAASALRADLSDRVDAVRERAERAVADEGRPRAAVLDWTEPPIRAGHWVRDMVELAGGDPSFQPDGPSEPVAWDDVRAADPEALAVAPCGFDRDRAVEAVGDLADRPGFDELRAVRRDRAYAVDGNGLFNRPSHRLVDSLEALFGCLHPDHAATPPAANDRVARVSRDGSEAASPSVRADGG</sequence>
<gene>
    <name evidence="3" type="ORF">C472_09071</name>
</gene>
<reference evidence="3 4" key="1">
    <citation type="journal article" date="2014" name="PLoS Genet.">
        <title>Phylogenetically driven sequencing of extremely halophilic archaea reveals strategies for static and dynamic osmo-response.</title>
        <authorList>
            <person name="Becker E.A."/>
            <person name="Seitzer P.M."/>
            <person name="Tritt A."/>
            <person name="Larsen D."/>
            <person name="Krusor M."/>
            <person name="Yao A.I."/>
            <person name="Wu D."/>
            <person name="Madern D."/>
            <person name="Eisen J.A."/>
            <person name="Darling A.E."/>
            <person name="Facciotti M.T."/>
        </authorList>
    </citation>
    <scope>NUCLEOTIDE SEQUENCE [LARGE SCALE GENOMIC DNA]</scope>
    <source>
        <strain evidence="3 4">DSM 14210</strain>
    </source>
</reference>
<dbReference type="PANTHER" id="PTHR42860">
    <property type="entry name" value="VITAMIN B12-BINDING PROTEIN"/>
    <property type="match status" value="1"/>
</dbReference>
<dbReference type="AlphaFoldDB" id="M0DQY7"/>
<keyword evidence="4" id="KW-1185">Reference proteome</keyword>
<feature type="domain" description="Fe/B12 periplasmic-binding" evidence="2">
    <location>
        <begin position="2"/>
        <end position="287"/>
    </location>
</feature>
<dbReference type="InterPro" id="IPR051030">
    <property type="entry name" value="Vitamin_B12-ABC_binding"/>
</dbReference>
<name>M0DQY7_9EURY</name>
<dbReference type="Gene3D" id="3.40.50.1980">
    <property type="entry name" value="Nitrogenase molybdenum iron protein domain"/>
    <property type="match status" value="2"/>
</dbReference>
<dbReference type="PATRIC" id="fig|1227485.3.peg.1753"/>
<dbReference type="PROSITE" id="PS50983">
    <property type="entry name" value="FE_B12_PBP"/>
    <property type="match status" value="1"/>
</dbReference>
<feature type="compositionally biased region" description="Basic and acidic residues" evidence="1">
    <location>
        <begin position="297"/>
        <end position="306"/>
    </location>
</feature>
<organism evidence="3 4">
    <name type="scientific">Halorubrum tebenquichense DSM 14210</name>
    <dbReference type="NCBI Taxonomy" id="1227485"/>
    <lineage>
        <taxon>Archaea</taxon>
        <taxon>Methanobacteriati</taxon>
        <taxon>Methanobacteriota</taxon>
        <taxon>Stenosarchaea group</taxon>
        <taxon>Halobacteria</taxon>
        <taxon>Halobacteriales</taxon>
        <taxon>Haloferacaceae</taxon>
        <taxon>Halorubrum</taxon>
    </lineage>
</organism>
<evidence type="ECO:0000259" key="2">
    <source>
        <dbReference type="PROSITE" id="PS50983"/>
    </source>
</evidence>
<comment type="caution">
    <text evidence="3">The sequence shown here is derived from an EMBL/GenBank/DDBJ whole genome shotgun (WGS) entry which is preliminary data.</text>
</comment>
<feature type="region of interest" description="Disordered" evidence="1">
    <location>
        <begin position="286"/>
        <end position="318"/>
    </location>
</feature>
<dbReference type="Pfam" id="PF01497">
    <property type="entry name" value="Peripla_BP_2"/>
    <property type="match status" value="1"/>
</dbReference>
<evidence type="ECO:0000256" key="1">
    <source>
        <dbReference type="SAM" id="MobiDB-lite"/>
    </source>
</evidence>
<dbReference type="InterPro" id="IPR002491">
    <property type="entry name" value="ABC_transptr_periplasmic_BD"/>
</dbReference>
<dbReference type="SUPFAM" id="SSF53807">
    <property type="entry name" value="Helical backbone' metal receptor"/>
    <property type="match status" value="1"/>
</dbReference>